<evidence type="ECO:0000313" key="3">
    <source>
        <dbReference type="Proteomes" id="UP000033187"/>
    </source>
</evidence>
<protein>
    <submittedName>
        <fullName evidence="2">Uncharacterized protein</fullName>
    </submittedName>
</protein>
<gene>
    <name evidence="2" type="ORF">YBN1229_v1_0695</name>
</gene>
<feature type="compositionally biased region" description="Basic residues" evidence="1">
    <location>
        <begin position="147"/>
        <end position="158"/>
    </location>
</feature>
<accession>A0A0D6JBI2</accession>
<dbReference type="AlphaFoldDB" id="A0A0D6JBI2"/>
<organism evidence="2 3">
    <name type="scientific">Candidatus Filomicrobium marinum</name>
    <dbReference type="NCBI Taxonomy" id="1608628"/>
    <lineage>
        <taxon>Bacteria</taxon>
        <taxon>Pseudomonadati</taxon>
        <taxon>Pseudomonadota</taxon>
        <taxon>Alphaproteobacteria</taxon>
        <taxon>Hyphomicrobiales</taxon>
        <taxon>Hyphomicrobiaceae</taxon>
        <taxon>Filomicrobium</taxon>
    </lineage>
</organism>
<evidence type="ECO:0000256" key="1">
    <source>
        <dbReference type="SAM" id="MobiDB-lite"/>
    </source>
</evidence>
<name>A0A0D6JBI2_9HYPH</name>
<feature type="compositionally biased region" description="Basic and acidic residues" evidence="1">
    <location>
        <begin position="132"/>
        <end position="141"/>
    </location>
</feature>
<dbReference type="KEGG" id="fil:BN1229_v1_0692"/>
<proteinExistence type="predicted"/>
<dbReference type="Proteomes" id="UP000033187">
    <property type="component" value="Chromosome 1"/>
</dbReference>
<keyword evidence="3" id="KW-1185">Reference proteome</keyword>
<reference evidence="3" key="1">
    <citation type="submission" date="2015-02" db="EMBL/GenBank/DDBJ databases">
        <authorList>
            <person name="Chooi Y.-H."/>
        </authorList>
    </citation>
    <scope>NUCLEOTIDE SEQUENCE [LARGE SCALE GENOMIC DNA]</scope>
    <source>
        <strain evidence="3">strain Y</strain>
    </source>
</reference>
<dbReference type="KEGG" id="fiy:BN1229_v1_0695"/>
<sequence length="158" mass="18973">MADTQVTRAYQKLVVRSRQPLPNPMYGLSAFERQRLLFMRPTWSERHRMCVPGQSREERLDTLLEILFERRHAYDREFHARCKTAELERANNRYLYNEQHLTELMPAISTAVSALQGQRQEQDGREQHIRIEYQQKRDQRQASRPTTKQRKRSIGMSR</sequence>
<dbReference type="EMBL" id="LN829119">
    <property type="protein sequence ID" value="CPR16194.1"/>
    <property type="molecule type" value="Genomic_DNA"/>
</dbReference>
<feature type="region of interest" description="Disordered" evidence="1">
    <location>
        <begin position="132"/>
        <end position="158"/>
    </location>
</feature>
<dbReference type="RefSeq" id="WP_046476608.1">
    <property type="nucleotide sequence ID" value="NZ_LN829118.1"/>
</dbReference>
<evidence type="ECO:0000313" key="2">
    <source>
        <dbReference type="EMBL" id="CPR16194.1"/>
    </source>
</evidence>